<name>A0AAE0JVA4_9PEZI</name>
<feature type="compositionally biased region" description="Polar residues" evidence="1">
    <location>
        <begin position="154"/>
        <end position="176"/>
    </location>
</feature>
<gene>
    <name evidence="2" type="ORF">B0T24DRAFT_420469</name>
</gene>
<sequence>MLEEANSVAIVRQTTSNGEVPEEWADVSQPLKTGLESLPDDSGGGAAPQTNPLKRSSDAANADNPPPTGDKALPKNLKEAVNAAAELDRDIKEARMKKRQKRLNTEAASGGSRSGPTVPGIPGSTAPETEKAPSKELKKGVAAARMSEAPTPGRVQQSQRPEWSAGYSTNLSRVVS</sequence>
<dbReference type="Proteomes" id="UP001287356">
    <property type="component" value="Unassembled WGS sequence"/>
</dbReference>
<reference evidence="2" key="1">
    <citation type="journal article" date="2023" name="Mol. Phylogenet. Evol.">
        <title>Genome-scale phylogeny and comparative genomics of the fungal order Sordariales.</title>
        <authorList>
            <person name="Hensen N."/>
            <person name="Bonometti L."/>
            <person name="Westerberg I."/>
            <person name="Brannstrom I.O."/>
            <person name="Guillou S."/>
            <person name="Cros-Aarteil S."/>
            <person name="Calhoun S."/>
            <person name="Haridas S."/>
            <person name="Kuo A."/>
            <person name="Mondo S."/>
            <person name="Pangilinan J."/>
            <person name="Riley R."/>
            <person name="LaButti K."/>
            <person name="Andreopoulos B."/>
            <person name="Lipzen A."/>
            <person name="Chen C."/>
            <person name="Yan M."/>
            <person name="Daum C."/>
            <person name="Ng V."/>
            <person name="Clum A."/>
            <person name="Steindorff A."/>
            <person name="Ohm R.A."/>
            <person name="Martin F."/>
            <person name="Silar P."/>
            <person name="Natvig D.O."/>
            <person name="Lalanne C."/>
            <person name="Gautier V."/>
            <person name="Ament-Velasquez S.L."/>
            <person name="Kruys A."/>
            <person name="Hutchinson M.I."/>
            <person name="Powell A.J."/>
            <person name="Barry K."/>
            <person name="Miller A.N."/>
            <person name="Grigoriev I.V."/>
            <person name="Debuchy R."/>
            <person name="Gladieux P."/>
            <person name="Hiltunen Thoren M."/>
            <person name="Johannesson H."/>
        </authorList>
    </citation>
    <scope>NUCLEOTIDE SEQUENCE</scope>
    <source>
        <strain evidence="2">CBS 958.72</strain>
    </source>
</reference>
<organism evidence="2 3">
    <name type="scientific">Lasiosphaeria ovina</name>
    <dbReference type="NCBI Taxonomy" id="92902"/>
    <lineage>
        <taxon>Eukaryota</taxon>
        <taxon>Fungi</taxon>
        <taxon>Dikarya</taxon>
        <taxon>Ascomycota</taxon>
        <taxon>Pezizomycotina</taxon>
        <taxon>Sordariomycetes</taxon>
        <taxon>Sordariomycetidae</taxon>
        <taxon>Sordariales</taxon>
        <taxon>Lasiosphaeriaceae</taxon>
        <taxon>Lasiosphaeria</taxon>
    </lineage>
</organism>
<evidence type="ECO:0000256" key="1">
    <source>
        <dbReference type="SAM" id="MobiDB-lite"/>
    </source>
</evidence>
<keyword evidence="3" id="KW-1185">Reference proteome</keyword>
<feature type="compositionally biased region" description="Basic and acidic residues" evidence="1">
    <location>
        <begin position="128"/>
        <end position="139"/>
    </location>
</feature>
<reference evidence="2" key="2">
    <citation type="submission" date="2023-06" db="EMBL/GenBank/DDBJ databases">
        <authorList>
            <consortium name="Lawrence Berkeley National Laboratory"/>
            <person name="Haridas S."/>
            <person name="Hensen N."/>
            <person name="Bonometti L."/>
            <person name="Westerberg I."/>
            <person name="Brannstrom I.O."/>
            <person name="Guillou S."/>
            <person name="Cros-Aarteil S."/>
            <person name="Calhoun S."/>
            <person name="Kuo A."/>
            <person name="Mondo S."/>
            <person name="Pangilinan J."/>
            <person name="Riley R."/>
            <person name="Labutti K."/>
            <person name="Andreopoulos B."/>
            <person name="Lipzen A."/>
            <person name="Chen C."/>
            <person name="Yanf M."/>
            <person name="Daum C."/>
            <person name="Ng V."/>
            <person name="Clum A."/>
            <person name="Steindorff A."/>
            <person name="Ohm R."/>
            <person name="Martin F."/>
            <person name="Silar P."/>
            <person name="Natvig D."/>
            <person name="Lalanne C."/>
            <person name="Gautier V."/>
            <person name="Ament-Velasquez S.L."/>
            <person name="Kruys A."/>
            <person name="Hutchinson M.I."/>
            <person name="Powell A.J."/>
            <person name="Barry K."/>
            <person name="Miller A.N."/>
            <person name="Grigoriev I.V."/>
            <person name="Debuchy R."/>
            <person name="Gladieux P."/>
            <person name="Thoren M.H."/>
            <person name="Johannesson H."/>
        </authorList>
    </citation>
    <scope>NUCLEOTIDE SEQUENCE</scope>
    <source>
        <strain evidence="2">CBS 958.72</strain>
    </source>
</reference>
<evidence type="ECO:0000313" key="2">
    <source>
        <dbReference type="EMBL" id="KAK3364943.1"/>
    </source>
</evidence>
<comment type="caution">
    <text evidence="2">The sequence shown here is derived from an EMBL/GenBank/DDBJ whole genome shotgun (WGS) entry which is preliminary data.</text>
</comment>
<dbReference type="AlphaFoldDB" id="A0AAE0JVA4"/>
<feature type="region of interest" description="Disordered" evidence="1">
    <location>
        <begin position="1"/>
        <end position="176"/>
    </location>
</feature>
<evidence type="ECO:0000313" key="3">
    <source>
        <dbReference type="Proteomes" id="UP001287356"/>
    </source>
</evidence>
<accession>A0AAE0JVA4</accession>
<proteinExistence type="predicted"/>
<protein>
    <submittedName>
        <fullName evidence="2">Uncharacterized protein</fullName>
    </submittedName>
</protein>
<dbReference type="EMBL" id="JAULSN010000009">
    <property type="protein sequence ID" value="KAK3364943.1"/>
    <property type="molecule type" value="Genomic_DNA"/>
</dbReference>